<organism evidence="3 4">
    <name type="scientific">Paenibacillus donghaensis</name>
    <dbReference type="NCBI Taxonomy" id="414771"/>
    <lineage>
        <taxon>Bacteria</taxon>
        <taxon>Bacillati</taxon>
        <taxon>Bacillota</taxon>
        <taxon>Bacilli</taxon>
        <taxon>Bacillales</taxon>
        <taxon>Paenibacillaceae</taxon>
        <taxon>Paenibacillus</taxon>
    </lineage>
</organism>
<reference evidence="3 4" key="1">
    <citation type="submission" date="2017-06" db="EMBL/GenBank/DDBJ databases">
        <title>Complete genome sequence of Paenibacillus donghaensis KCTC 13049T isolated from East Sea sediment, South Korea.</title>
        <authorList>
            <person name="Jung B.K."/>
            <person name="Hong S.-J."/>
            <person name="Shin J.-H."/>
        </authorList>
    </citation>
    <scope>NUCLEOTIDE SEQUENCE [LARGE SCALE GENOMIC DNA]</scope>
    <source>
        <strain evidence="3 4">KCTC 13049</strain>
    </source>
</reference>
<dbReference type="InterPro" id="IPR005149">
    <property type="entry name" value="Tscrpt_reg_PadR_N"/>
</dbReference>
<evidence type="ECO:0008006" key="5">
    <source>
        <dbReference type="Google" id="ProtNLM"/>
    </source>
</evidence>
<dbReference type="AlphaFoldDB" id="A0A2Z2K7S5"/>
<dbReference type="InterPro" id="IPR036390">
    <property type="entry name" value="WH_DNA-bd_sf"/>
</dbReference>
<evidence type="ECO:0000259" key="2">
    <source>
        <dbReference type="Pfam" id="PF10400"/>
    </source>
</evidence>
<dbReference type="KEGG" id="pdh:B9T62_10435"/>
<keyword evidence="4" id="KW-1185">Reference proteome</keyword>
<accession>A0A2Z2K7S5</accession>
<dbReference type="RefSeq" id="WP_087915180.1">
    <property type="nucleotide sequence ID" value="NZ_CP021780.1"/>
</dbReference>
<sequence>MAKTSNTLFAVLGVLTKGPCSGYDIRKHFSESLRHFWSESYGQIYPALKEIVAQGYAAEVSYPNHSRKQKKYEITNAGLEHFSTWLASPVNPLNYRDELLLRVFFARPKDAPALAALFEREQTDLTQSIAAYKQQEAELLLHKHQEQYPFWSLTLRYGLLSSETRLQWCREALLLLARIPDEDRKGETK</sequence>
<dbReference type="EMBL" id="CP021780">
    <property type="protein sequence ID" value="ASA21167.1"/>
    <property type="molecule type" value="Genomic_DNA"/>
</dbReference>
<dbReference type="InterPro" id="IPR036388">
    <property type="entry name" value="WH-like_DNA-bd_sf"/>
</dbReference>
<dbReference type="SUPFAM" id="SSF46785">
    <property type="entry name" value="Winged helix' DNA-binding domain"/>
    <property type="match status" value="1"/>
</dbReference>
<dbReference type="Gene3D" id="6.10.140.190">
    <property type="match status" value="1"/>
</dbReference>
<evidence type="ECO:0000313" key="3">
    <source>
        <dbReference type="EMBL" id="ASA21167.1"/>
    </source>
</evidence>
<name>A0A2Z2K7S5_9BACL</name>
<dbReference type="OrthoDB" id="9783723at2"/>
<dbReference type="Pfam" id="PF10400">
    <property type="entry name" value="Vir_act_alpha_C"/>
    <property type="match status" value="1"/>
</dbReference>
<feature type="domain" description="Transcription regulator PadR N-terminal" evidence="1">
    <location>
        <begin position="11"/>
        <end position="81"/>
    </location>
</feature>
<dbReference type="PANTHER" id="PTHR43252">
    <property type="entry name" value="TRANSCRIPTIONAL REGULATOR YQJI"/>
    <property type="match status" value="1"/>
</dbReference>
<gene>
    <name evidence="3" type="ORF">B9T62_10435</name>
</gene>
<dbReference type="Gene3D" id="1.10.10.10">
    <property type="entry name" value="Winged helix-like DNA-binding domain superfamily/Winged helix DNA-binding domain"/>
    <property type="match status" value="1"/>
</dbReference>
<evidence type="ECO:0000259" key="1">
    <source>
        <dbReference type="Pfam" id="PF03551"/>
    </source>
</evidence>
<dbReference type="PANTHER" id="PTHR43252:SF6">
    <property type="entry name" value="NEGATIVE TRANSCRIPTION REGULATOR PADR"/>
    <property type="match status" value="1"/>
</dbReference>
<dbReference type="Proteomes" id="UP000249890">
    <property type="component" value="Chromosome"/>
</dbReference>
<proteinExistence type="predicted"/>
<dbReference type="InterPro" id="IPR018309">
    <property type="entry name" value="Tscrpt_reg_PadR_C"/>
</dbReference>
<dbReference type="Pfam" id="PF03551">
    <property type="entry name" value="PadR"/>
    <property type="match status" value="1"/>
</dbReference>
<evidence type="ECO:0000313" key="4">
    <source>
        <dbReference type="Proteomes" id="UP000249890"/>
    </source>
</evidence>
<feature type="domain" description="Transcription regulator PadR C-terminal" evidence="2">
    <location>
        <begin position="96"/>
        <end position="176"/>
    </location>
</feature>
<protein>
    <recommendedName>
        <fullName evidence="5">PadR family transcriptional regulator</fullName>
    </recommendedName>
</protein>